<dbReference type="InterPro" id="IPR027417">
    <property type="entry name" value="P-loop_NTPase"/>
</dbReference>
<dbReference type="Proteomes" id="UP000298787">
    <property type="component" value="Chromosome 3"/>
</dbReference>
<feature type="region of interest" description="Disordered" evidence="1">
    <location>
        <begin position="59"/>
        <end position="207"/>
    </location>
</feature>
<dbReference type="SMART" id="SM00382">
    <property type="entry name" value="AAA"/>
    <property type="match status" value="1"/>
</dbReference>
<dbReference type="SUPFAM" id="SSF52540">
    <property type="entry name" value="P-loop containing nucleoside triphosphate hydrolases"/>
    <property type="match status" value="1"/>
</dbReference>
<dbReference type="Pfam" id="PF00004">
    <property type="entry name" value="AAA"/>
    <property type="match status" value="1"/>
</dbReference>
<dbReference type="GO" id="GO:0061860">
    <property type="term" value="F:DNA clamp unloader activity"/>
    <property type="evidence" value="ECO:0007669"/>
    <property type="project" value="TreeGrafter"/>
</dbReference>
<protein>
    <submittedName>
        <fullName evidence="3">ATPase family AAA domain-containing protein 5</fullName>
    </submittedName>
</protein>
<organism evidence="3 4">
    <name type="scientific">Collichthys lucidus</name>
    <name type="common">Big head croaker</name>
    <name type="synonym">Sciaena lucida</name>
    <dbReference type="NCBI Taxonomy" id="240159"/>
    <lineage>
        <taxon>Eukaryota</taxon>
        <taxon>Metazoa</taxon>
        <taxon>Chordata</taxon>
        <taxon>Craniata</taxon>
        <taxon>Vertebrata</taxon>
        <taxon>Euteleostomi</taxon>
        <taxon>Actinopterygii</taxon>
        <taxon>Neopterygii</taxon>
        <taxon>Teleostei</taxon>
        <taxon>Neoteleostei</taxon>
        <taxon>Acanthomorphata</taxon>
        <taxon>Eupercaria</taxon>
        <taxon>Sciaenidae</taxon>
        <taxon>Collichthys</taxon>
    </lineage>
</organism>
<evidence type="ECO:0000313" key="4">
    <source>
        <dbReference type="Proteomes" id="UP000298787"/>
    </source>
</evidence>
<feature type="region of interest" description="Disordered" evidence="1">
    <location>
        <begin position="391"/>
        <end position="421"/>
    </location>
</feature>
<evidence type="ECO:0000256" key="1">
    <source>
        <dbReference type="SAM" id="MobiDB-lite"/>
    </source>
</evidence>
<dbReference type="GO" id="GO:0005634">
    <property type="term" value="C:nucleus"/>
    <property type="evidence" value="ECO:0007669"/>
    <property type="project" value="TreeGrafter"/>
</dbReference>
<feature type="domain" description="AAA+ ATPase" evidence="2">
    <location>
        <begin position="313"/>
        <end position="525"/>
    </location>
</feature>
<feature type="compositionally biased region" description="Polar residues" evidence="1">
    <location>
        <begin position="391"/>
        <end position="405"/>
    </location>
</feature>
<dbReference type="AlphaFoldDB" id="A0A4U5U2R0"/>
<dbReference type="PANTHER" id="PTHR23389">
    <property type="entry name" value="CHROMOSOME TRANSMISSION FIDELITY FACTOR 18"/>
    <property type="match status" value="1"/>
</dbReference>
<feature type="region of interest" description="Disordered" evidence="1">
    <location>
        <begin position="248"/>
        <end position="269"/>
    </location>
</feature>
<dbReference type="GO" id="GO:0016887">
    <property type="term" value="F:ATP hydrolysis activity"/>
    <property type="evidence" value="ECO:0007669"/>
    <property type="project" value="InterPro"/>
</dbReference>
<dbReference type="PANTHER" id="PTHR23389:SF21">
    <property type="entry name" value="ATPASE FAMILY AAA DOMAIN-CONTAINING PROTEIN 5"/>
    <property type="match status" value="1"/>
</dbReference>
<feature type="region of interest" description="Disordered" evidence="1">
    <location>
        <begin position="670"/>
        <end position="721"/>
    </location>
</feature>
<feature type="region of interest" description="Disordered" evidence="1">
    <location>
        <begin position="441"/>
        <end position="460"/>
    </location>
</feature>
<feature type="compositionally biased region" description="Basic residues" evidence="1">
    <location>
        <begin position="1"/>
        <end position="12"/>
    </location>
</feature>
<gene>
    <name evidence="3" type="ORF">D9C73_002058</name>
</gene>
<dbReference type="InterPro" id="IPR003593">
    <property type="entry name" value="AAA+_ATPase"/>
</dbReference>
<keyword evidence="4" id="KW-1185">Reference proteome</keyword>
<feature type="compositionally biased region" description="Basic residues" evidence="1">
    <location>
        <begin position="181"/>
        <end position="193"/>
    </location>
</feature>
<sequence length="923" mass="102472">MPNKLKLKKKKKKCEDASCLIGDPPRNTERSPEPLSVPAARFSDTKHVKLAPVFLRAAQHGDRKLQRPGLRPQQQPAERCRGRSPASALHGSLEEIQTTSSPEFPVRAVFNTLQEKSSLQEGASSENSLNRSSQLQKEKRKRGTESSESVSKRPRSEGAVGAGQSHISAQAVEESIDLTAKRRNKLSRTRRLRQQSESEKLKTSGSLQTDSSFEDVLWTDKYSPQHSREVVGNSASVNKLQSWLKKWKDRADSDDQRQMEERKREENSSGMSCQLSHFISAHVVSDELRPNIYHRAADSWGEAGPRDDREEPLCNTVLLTGPPGVGKTAAVYACSQELGFKVFEVNCSSLRCGRHVLSQLKEATQSHLVELPGRDPLRPAYFNNYNAKSSTAKSETLPGQTVTATSKKRAAQNSGRKGKARPATVTLANYFKTKAKADQFHFGAPSPSEKPDGKTWSRTPQSRKTTSLILFEEVDVIFDEDVGFLAAVKTFMTTTKRPVVLTTNDPSFRERFSCSLEEIIFKPPSAVDVCTYLQLVALAENVRLDLDDVRGLVGLSGGDVRRCLLQLQLWVHSGGGGQPQELGCVQNSSVADRGDRADLQLPGCTAGMLGLHSATRDQLKKLLKCQFWSETDMMDLLRLLAESWRRGVPLLYSNLELLLPIRAKDTSVHHLDKGTCSEPGPKVSVDDSKPVRKVSRLSRRRRITASDTSTSSSRDETEQNAAKVSSDCLDALTDFFDLMSYLDATMPPAEPLVSGSCRPEAFAWTGAEIKDGLLDEVSEEEEEGGSQERLLDIQAAVEGLGCHRCLWRVSAAWTDAQEYRQDLGDASWGRLVTSPASSKTQSLSFSLQPLCAPRRFELSRSVLSSDSFSLLGNRRAVAVDYMPVLRHVCRFQRRQRQKDEPARSLNYLSSFSKSTLRLLAEDF</sequence>
<evidence type="ECO:0000259" key="2">
    <source>
        <dbReference type="SMART" id="SM00382"/>
    </source>
</evidence>
<dbReference type="STRING" id="240159.A0A4U5U2R0"/>
<proteinExistence type="predicted"/>
<dbReference type="CDD" id="cd00009">
    <property type="entry name" value="AAA"/>
    <property type="match status" value="1"/>
</dbReference>
<feature type="compositionally biased region" description="Polar residues" evidence="1">
    <location>
        <begin position="111"/>
        <end position="135"/>
    </location>
</feature>
<feature type="compositionally biased region" description="Basic residues" evidence="1">
    <location>
        <begin position="691"/>
        <end position="703"/>
    </location>
</feature>
<feature type="region of interest" description="Disordered" evidence="1">
    <location>
        <begin position="1"/>
        <end position="39"/>
    </location>
</feature>
<feature type="compositionally biased region" description="Basic residues" evidence="1">
    <location>
        <begin position="406"/>
        <end position="420"/>
    </location>
</feature>
<reference evidence="3 4" key="1">
    <citation type="submission" date="2019-01" db="EMBL/GenBank/DDBJ databases">
        <title>Genome Assembly of Collichthys lucidus.</title>
        <authorList>
            <person name="Cai M."/>
            <person name="Xiao S."/>
        </authorList>
    </citation>
    <scope>NUCLEOTIDE SEQUENCE [LARGE SCALE GENOMIC DNA]</scope>
    <source>
        <strain evidence="3">JT15FE1705JMU</strain>
        <tissue evidence="3">Muscle</tissue>
    </source>
</reference>
<dbReference type="GO" id="GO:0005524">
    <property type="term" value="F:ATP binding"/>
    <property type="evidence" value="ECO:0007669"/>
    <property type="project" value="InterPro"/>
</dbReference>
<dbReference type="Gene3D" id="3.40.50.300">
    <property type="entry name" value="P-loop containing nucleotide triphosphate hydrolases"/>
    <property type="match status" value="1"/>
</dbReference>
<name>A0A4U5U2R0_COLLU</name>
<dbReference type="GO" id="GO:0003677">
    <property type="term" value="F:DNA binding"/>
    <property type="evidence" value="ECO:0007669"/>
    <property type="project" value="TreeGrafter"/>
</dbReference>
<evidence type="ECO:0000313" key="3">
    <source>
        <dbReference type="EMBL" id="TKS67998.1"/>
    </source>
</evidence>
<feature type="compositionally biased region" description="Low complexity" evidence="1">
    <location>
        <begin position="67"/>
        <end position="76"/>
    </location>
</feature>
<dbReference type="InterPro" id="IPR003959">
    <property type="entry name" value="ATPase_AAA_core"/>
</dbReference>
<feature type="compositionally biased region" description="Basic and acidic residues" evidence="1">
    <location>
        <begin position="249"/>
        <end position="267"/>
    </location>
</feature>
<dbReference type="EMBL" id="CM014080">
    <property type="protein sequence ID" value="TKS67998.1"/>
    <property type="molecule type" value="Genomic_DNA"/>
</dbReference>
<accession>A0A4U5U2R0</accession>